<evidence type="ECO:0000259" key="1">
    <source>
        <dbReference type="Pfam" id="PF10057"/>
    </source>
</evidence>
<accession>A0ABR9UNM3</accession>
<organism evidence="2 3">
    <name type="scientific">Gloeocapsopsis crepidinum LEGE 06123</name>
    <dbReference type="NCBI Taxonomy" id="588587"/>
    <lineage>
        <taxon>Bacteria</taxon>
        <taxon>Bacillati</taxon>
        <taxon>Cyanobacteriota</taxon>
        <taxon>Cyanophyceae</taxon>
        <taxon>Oscillatoriophycideae</taxon>
        <taxon>Chroococcales</taxon>
        <taxon>Chroococcaceae</taxon>
        <taxon>Gloeocapsopsis</taxon>
    </lineage>
</organism>
<gene>
    <name evidence="2" type="ORF">IQ230_05800</name>
</gene>
<keyword evidence="3" id="KW-1185">Reference proteome</keyword>
<feature type="domain" description="Na+-translocating membrane potential-generating system MpsC" evidence="1">
    <location>
        <begin position="11"/>
        <end position="116"/>
    </location>
</feature>
<dbReference type="Pfam" id="PF10057">
    <property type="entry name" value="MpsC"/>
    <property type="match status" value="1"/>
</dbReference>
<dbReference type="InterPro" id="IPR018745">
    <property type="entry name" value="MpsC"/>
</dbReference>
<reference evidence="2 3" key="1">
    <citation type="submission" date="2020-10" db="EMBL/GenBank/DDBJ databases">
        <authorList>
            <person name="Castelo-Branco R."/>
            <person name="Eusebio N."/>
            <person name="Adriana R."/>
            <person name="Vieira A."/>
            <person name="Brugerolle De Fraissinette N."/>
            <person name="Rezende De Castro R."/>
            <person name="Schneider M.P."/>
            <person name="Vasconcelos V."/>
            <person name="Leao P.N."/>
        </authorList>
    </citation>
    <scope>NUCLEOTIDE SEQUENCE [LARGE SCALE GENOMIC DNA]</scope>
    <source>
        <strain evidence="2 3">LEGE 06123</strain>
    </source>
</reference>
<dbReference type="Proteomes" id="UP000651156">
    <property type="component" value="Unassembled WGS sequence"/>
</dbReference>
<dbReference type="RefSeq" id="WP_193931104.1">
    <property type="nucleotide sequence ID" value="NZ_CAWPMZ010000150.1"/>
</dbReference>
<dbReference type="EMBL" id="JADEWN010000009">
    <property type="protein sequence ID" value="MBE9189881.1"/>
    <property type="molecule type" value="Genomic_DNA"/>
</dbReference>
<name>A0ABR9UNM3_9CHRO</name>
<evidence type="ECO:0000313" key="3">
    <source>
        <dbReference type="Proteomes" id="UP000651156"/>
    </source>
</evidence>
<protein>
    <submittedName>
        <fullName evidence="2">DUF2294 domain-containing protein</fullName>
    </submittedName>
</protein>
<comment type="caution">
    <text evidence="2">The sequence shown here is derived from an EMBL/GenBank/DDBJ whole genome shotgun (WGS) entry which is preliminary data.</text>
</comment>
<proteinExistence type="predicted"/>
<evidence type="ECO:0000313" key="2">
    <source>
        <dbReference type="EMBL" id="MBE9189881.1"/>
    </source>
</evidence>
<sequence>MEEKIPASFTSLEETLSQQIHALYTSQLGHSPQKVICNLLDKSLTIVVEHPTTPPERLLIESHKNDLAEEVSWNLYKAIEPYMKAIIEAVVRVPVVDLIGTSSIDSDRTSIVAVLADKPQ</sequence>